<dbReference type="InterPro" id="IPR023908">
    <property type="entry name" value="xxxLxxG_rpt"/>
</dbReference>
<evidence type="ECO:0000256" key="1">
    <source>
        <dbReference type="SAM" id="SignalP"/>
    </source>
</evidence>
<dbReference type="OrthoDB" id="3199549at2"/>
<dbReference type="EMBL" id="FOEC01000005">
    <property type="protein sequence ID" value="SEO74095.1"/>
    <property type="molecule type" value="Genomic_DNA"/>
</dbReference>
<dbReference type="Gene3D" id="1.10.287.950">
    <property type="entry name" value="Methyl-accepting chemotaxis protein"/>
    <property type="match status" value="2"/>
</dbReference>
<evidence type="ECO:0000313" key="3">
    <source>
        <dbReference type="Proteomes" id="UP000182975"/>
    </source>
</evidence>
<dbReference type="Proteomes" id="UP000182975">
    <property type="component" value="Unassembled WGS sequence"/>
</dbReference>
<proteinExistence type="predicted"/>
<feature type="signal peptide" evidence="1">
    <location>
        <begin position="1"/>
        <end position="36"/>
    </location>
</feature>
<reference evidence="3" key="1">
    <citation type="submission" date="2016-10" db="EMBL/GenBank/DDBJ databases">
        <authorList>
            <person name="Varghese N."/>
        </authorList>
    </citation>
    <scope>NUCLEOTIDE SEQUENCE [LARGE SCALE GENOMIC DNA]</scope>
    <source>
        <strain evidence="3">DSM 21843</strain>
    </source>
</reference>
<dbReference type="RefSeq" id="WP_066663344.1">
    <property type="nucleotide sequence ID" value="NZ_CP011402.1"/>
</dbReference>
<name>A0A172RZ32_9ACTN</name>
<dbReference type="NCBIfam" id="TIGR03057">
    <property type="entry name" value="xxxLxxG_by_4"/>
    <property type="match status" value="1"/>
</dbReference>
<keyword evidence="3" id="KW-1185">Reference proteome</keyword>
<sequence length="709" mass="71849">MKQHIIGIRSATGTRLRYALAAGAICSLTIAPLTQAFGDNEAANPNTSNATNDNAQEQMQEAIASTKKEIVYTYADANGNTTRTQVNDTLTNPSGASLLDDASTLTDIEGNDNDQTYSQNGTNLVWSADGDEVSYKGSPTESTPITMKVSYTLDGNAISAEQLAGKSGRVTIRFDYENTSWNMCDVNGTQEKVYTPFACISTLLLSNDHFTNIETENGKVIDDGSNSVAVGFALPSLQESLGVSEDDYEIPSYFEITADATDFQLDGSYTIATTELFSDINTDSLNMDDIDSAQSGLQQGMDALLSGTDALAAGLLQLASGAQALDSGTQSLHAGASALQEGAAALPSGTQQLAEGASNLAEGASALEGATDQLNSGTQALASGTASLSDGIQALQGNDNAGLQQTSIAAAALQSGLGKLASGTQALIDELDANTSRLYGAGNAASAAASSAGDAKSNAQSALTTLQALKDSGTLSQDEERQVDDAISALTSTKASANSAQVAAESAQDNIDSAMQSISSTGDLGAGLRSTQSDLSSAASDASDLATNVSSAYDTAGTLADSASKVSSGSSELAESASSITSGISRLSNGAASVSSASSQLAASATPLYKALCQLSGGTETLASSTPLLANGLQSAYEGSVALSSGLSTFQSEGIQKIVDALGDAEAAKARLNAVSEEATAYDNFSGKAAGTQGTVRFVFKTAAIEAGN</sequence>
<dbReference type="KEGG" id="ddt:AAY81_07400"/>
<organism evidence="2 3">
    <name type="scientific">Denitrobacterium detoxificans</name>
    <dbReference type="NCBI Taxonomy" id="79604"/>
    <lineage>
        <taxon>Bacteria</taxon>
        <taxon>Bacillati</taxon>
        <taxon>Actinomycetota</taxon>
        <taxon>Coriobacteriia</taxon>
        <taxon>Eggerthellales</taxon>
        <taxon>Eggerthellaceae</taxon>
        <taxon>Denitrobacterium</taxon>
    </lineage>
</organism>
<keyword evidence="1" id="KW-0732">Signal</keyword>
<gene>
    <name evidence="2" type="ORF">SAMN02910314_01046</name>
</gene>
<feature type="chain" id="PRO_5039055558" evidence="1">
    <location>
        <begin position="37"/>
        <end position="709"/>
    </location>
</feature>
<dbReference type="STRING" id="79604.AAY81_07400"/>
<accession>A0A172RZ32</accession>
<evidence type="ECO:0000313" key="2">
    <source>
        <dbReference type="EMBL" id="SEO74095.1"/>
    </source>
</evidence>
<dbReference type="AlphaFoldDB" id="A0A172RZ32"/>
<protein>
    <submittedName>
        <fullName evidence="2">Putative membrane protein</fullName>
    </submittedName>
</protein>